<sequence length="316" mass="36667">MTKIWDDILKLLVKADPQSFVSLMLAGAQFTGERDKELRTRTIDADLLYNVRWNNEDIVLHVEFQRKADKNMARRVWEYNVLTGCLAALPVYSVVLYLIEEKNVVEPPYEQRLPNGELVHYFQFRNLKLWEMSSDKLRQLGVEGMLPLLPLTKDGAQREIVEEMIADLQSTGRQDLYPLGYALAALVFKDSADKQWLKERFIRMHDILEESWAYQEMLETGMQKGLEKGMQKGIEQGMQKGIEQGMQKGIEQGAEQAFRDAISRCVHKRFPDLDEFCQQRLQAELHADRLRDLFDVLMDATHESEARDILNSLSPE</sequence>
<evidence type="ECO:0008006" key="4">
    <source>
        <dbReference type="Google" id="ProtNLM"/>
    </source>
</evidence>
<dbReference type="AlphaFoldDB" id="A0A402B799"/>
<feature type="transmembrane region" description="Helical" evidence="1">
    <location>
        <begin position="76"/>
        <end position="99"/>
    </location>
</feature>
<gene>
    <name evidence="2" type="ORF">KDA_26640</name>
</gene>
<dbReference type="EMBL" id="BIFT01000001">
    <property type="protein sequence ID" value="GCE27180.1"/>
    <property type="molecule type" value="Genomic_DNA"/>
</dbReference>
<keyword evidence="1" id="KW-1133">Transmembrane helix</keyword>
<evidence type="ECO:0000313" key="2">
    <source>
        <dbReference type="EMBL" id="GCE27180.1"/>
    </source>
</evidence>
<organism evidence="2 3">
    <name type="scientific">Dictyobacter alpinus</name>
    <dbReference type="NCBI Taxonomy" id="2014873"/>
    <lineage>
        <taxon>Bacteria</taxon>
        <taxon>Bacillati</taxon>
        <taxon>Chloroflexota</taxon>
        <taxon>Ktedonobacteria</taxon>
        <taxon>Ktedonobacterales</taxon>
        <taxon>Dictyobacteraceae</taxon>
        <taxon>Dictyobacter</taxon>
    </lineage>
</organism>
<keyword evidence="1" id="KW-0472">Membrane</keyword>
<keyword evidence="1" id="KW-0812">Transmembrane</keyword>
<dbReference type="PANTHER" id="PTHR34613:SF1">
    <property type="entry name" value="SLL6017 PROTEIN"/>
    <property type="match status" value="1"/>
</dbReference>
<name>A0A402B799_9CHLR</name>
<dbReference type="OrthoDB" id="145910at2"/>
<reference evidence="3" key="1">
    <citation type="submission" date="2018-12" db="EMBL/GenBank/DDBJ databases">
        <title>Tengunoibacter tsumagoiensis gen. nov., sp. nov., Dictyobacter kobayashii sp. nov., D. alpinus sp. nov., and D. joshuensis sp. nov. and description of Dictyobacteraceae fam. nov. within the order Ktedonobacterales isolated from Tengu-no-mugimeshi.</title>
        <authorList>
            <person name="Wang C.M."/>
            <person name="Zheng Y."/>
            <person name="Sakai Y."/>
            <person name="Toyoda A."/>
            <person name="Minakuchi Y."/>
            <person name="Abe K."/>
            <person name="Yokota A."/>
            <person name="Yabe S."/>
        </authorList>
    </citation>
    <scope>NUCLEOTIDE SEQUENCE [LARGE SCALE GENOMIC DNA]</scope>
    <source>
        <strain evidence="3">Uno16</strain>
    </source>
</reference>
<evidence type="ECO:0000313" key="3">
    <source>
        <dbReference type="Proteomes" id="UP000287171"/>
    </source>
</evidence>
<keyword evidence="3" id="KW-1185">Reference proteome</keyword>
<evidence type="ECO:0000256" key="1">
    <source>
        <dbReference type="SAM" id="Phobius"/>
    </source>
</evidence>
<comment type="caution">
    <text evidence="2">The sequence shown here is derived from an EMBL/GenBank/DDBJ whole genome shotgun (WGS) entry which is preliminary data.</text>
</comment>
<accession>A0A402B799</accession>
<protein>
    <recommendedName>
        <fullName evidence="4">Transposase (putative) YhgA-like domain-containing protein</fullName>
    </recommendedName>
</protein>
<dbReference type="RefSeq" id="WP_126627555.1">
    <property type="nucleotide sequence ID" value="NZ_BIFT01000001.1"/>
</dbReference>
<dbReference type="PANTHER" id="PTHR34613">
    <property type="entry name" value="SLL0800 PROTEIN"/>
    <property type="match status" value="1"/>
</dbReference>
<proteinExistence type="predicted"/>
<dbReference type="Proteomes" id="UP000287171">
    <property type="component" value="Unassembled WGS sequence"/>
</dbReference>